<dbReference type="Proteomes" id="UP000805193">
    <property type="component" value="Unassembled WGS sequence"/>
</dbReference>
<sequence length="176" mass="20325">YLKFALVFPTYIHSRRQRKDPHKQLSTMTALLCTEALNSTSPLHAGIAFAMVTVYSFWCLDADCILGAPFYIGGAITALNSRILAIRPPISFCRLPRPISERAHWKANEWQYWLLFYSLPCLKDILPTRYFHHFALLCQGMFLLLGTKVTELDVREAERLLFRFVDRIVQLYGHSA</sequence>
<name>A0AC60QJ47_IXOPE</name>
<proteinExistence type="predicted"/>
<gene>
    <name evidence="1" type="ORF">HPB47_019090</name>
</gene>
<reference evidence="1 2" key="1">
    <citation type="journal article" date="2020" name="Cell">
        <title>Large-Scale Comparative Analyses of Tick Genomes Elucidate Their Genetic Diversity and Vector Capacities.</title>
        <authorList>
            <consortium name="Tick Genome and Microbiome Consortium (TIGMIC)"/>
            <person name="Jia N."/>
            <person name="Wang J."/>
            <person name="Shi W."/>
            <person name="Du L."/>
            <person name="Sun Y."/>
            <person name="Zhan W."/>
            <person name="Jiang J.F."/>
            <person name="Wang Q."/>
            <person name="Zhang B."/>
            <person name="Ji P."/>
            <person name="Bell-Sakyi L."/>
            <person name="Cui X.M."/>
            <person name="Yuan T.T."/>
            <person name="Jiang B.G."/>
            <person name="Yang W.F."/>
            <person name="Lam T.T."/>
            <person name="Chang Q.C."/>
            <person name="Ding S.J."/>
            <person name="Wang X.J."/>
            <person name="Zhu J.G."/>
            <person name="Ruan X.D."/>
            <person name="Zhao L."/>
            <person name="Wei J.T."/>
            <person name="Ye R.Z."/>
            <person name="Que T.C."/>
            <person name="Du C.H."/>
            <person name="Zhou Y.H."/>
            <person name="Cheng J.X."/>
            <person name="Dai P.F."/>
            <person name="Guo W.B."/>
            <person name="Han X.H."/>
            <person name="Huang E.J."/>
            <person name="Li L.F."/>
            <person name="Wei W."/>
            <person name="Gao Y.C."/>
            <person name="Liu J.Z."/>
            <person name="Shao H.Z."/>
            <person name="Wang X."/>
            <person name="Wang C.C."/>
            <person name="Yang T.C."/>
            <person name="Huo Q.B."/>
            <person name="Li W."/>
            <person name="Chen H.Y."/>
            <person name="Chen S.E."/>
            <person name="Zhou L.G."/>
            <person name="Ni X.B."/>
            <person name="Tian J.H."/>
            <person name="Sheng Y."/>
            <person name="Liu T."/>
            <person name="Pan Y.S."/>
            <person name="Xia L.Y."/>
            <person name="Li J."/>
            <person name="Zhao F."/>
            <person name="Cao W.C."/>
        </authorList>
    </citation>
    <scope>NUCLEOTIDE SEQUENCE [LARGE SCALE GENOMIC DNA]</scope>
    <source>
        <strain evidence="1">Iper-2018</strain>
    </source>
</reference>
<accession>A0AC60QJ47</accession>
<organism evidence="1 2">
    <name type="scientific">Ixodes persulcatus</name>
    <name type="common">Taiga tick</name>
    <dbReference type="NCBI Taxonomy" id="34615"/>
    <lineage>
        <taxon>Eukaryota</taxon>
        <taxon>Metazoa</taxon>
        <taxon>Ecdysozoa</taxon>
        <taxon>Arthropoda</taxon>
        <taxon>Chelicerata</taxon>
        <taxon>Arachnida</taxon>
        <taxon>Acari</taxon>
        <taxon>Parasitiformes</taxon>
        <taxon>Ixodida</taxon>
        <taxon>Ixodoidea</taxon>
        <taxon>Ixodidae</taxon>
        <taxon>Ixodinae</taxon>
        <taxon>Ixodes</taxon>
    </lineage>
</organism>
<feature type="non-terminal residue" evidence="1">
    <location>
        <position position="1"/>
    </location>
</feature>
<evidence type="ECO:0000313" key="2">
    <source>
        <dbReference type="Proteomes" id="UP000805193"/>
    </source>
</evidence>
<comment type="caution">
    <text evidence="1">The sequence shown here is derived from an EMBL/GenBank/DDBJ whole genome shotgun (WGS) entry which is preliminary data.</text>
</comment>
<dbReference type="EMBL" id="JABSTQ010008482">
    <property type="protein sequence ID" value="KAG0434464.1"/>
    <property type="molecule type" value="Genomic_DNA"/>
</dbReference>
<keyword evidence="2" id="KW-1185">Reference proteome</keyword>
<evidence type="ECO:0000313" key="1">
    <source>
        <dbReference type="EMBL" id="KAG0434464.1"/>
    </source>
</evidence>
<feature type="non-terminal residue" evidence="1">
    <location>
        <position position="176"/>
    </location>
</feature>
<protein>
    <submittedName>
        <fullName evidence="1">Uncharacterized protein</fullName>
    </submittedName>
</protein>